<keyword evidence="1" id="KW-0472">Membrane</keyword>
<keyword evidence="1" id="KW-1133">Transmembrane helix</keyword>
<feature type="transmembrane region" description="Helical" evidence="1">
    <location>
        <begin position="63"/>
        <end position="86"/>
    </location>
</feature>
<accession>A0A916ZL56</accession>
<protein>
    <submittedName>
        <fullName evidence="2">Uncharacterized protein</fullName>
    </submittedName>
</protein>
<reference evidence="2" key="1">
    <citation type="journal article" date="2014" name="Int. J. Syst. Evol. Microbiol.">
        <title>Complete genome sequence of Corynebacterium casei LMG S-19264T (=DSM 44701T), isolated from a smear-ripened cheese.</title>
        <authorList>
            <consortium name="US DOE Joint Genome Institute (JGI-PGF)"/>
            <person name="Walter F."/>
            <person name="Albersmeier A."/>
            <person name="Kalinowski J."/>
            <person name="Ruckert C."/>
        </authorList>
    </citation>
    <scope>NUCLEOTIDE SEQUENCE</scope>
    <source>
        <strain evidence="2">CGMCC 1.15367</strain>
    </source>
</reference>
<evidence type="ECO:0000256" key="1">
    <source>
        <dbReference type="SAM" id="Phobius"/>
    </source>
</evidence>
<reference evidence="2" key="2">
    <citation type="submission" date="2020-09" db="EMBL/GenBank/DDBJ databases">
        <authorList>
            <person name="Sun Q."/>
            <person name="Zhou Y."/>
        </authorList>
    </citation>
    <scope>NUCLEOTIDE SEQUENCE</scope>
    <source>
        <strain evidence="2">CGMCC 1.15367</strain>
    </source>
</reference>
<evidence type="ECO:0000313" key="2">
    <source>
        <dbReference type="EMBL" id="GGE01859.1"/>
    </source>
</evidence>
<sequence>MDSLVHITLNTGHRRQSPRSEATQLAVDSVAVELSRALRDGETSILLGNLTDAPPHYRLKASAVGSALLCTVFAPIGAPLVTFGIAKRSLHSAKLWELLHKTIDHAETSAERPPPTPWLGVRIEPTIALDLSAMSWLGDYERIVAWAWIERRGGGRRA</sequence>
<organism evidence="2 3">
    <name type="scientific">Aureimonas endophytica</name>
    <dbReference type="NCBI Taxonomy" id="2027858"/>
    <lineage>
        <taxon>Bacteria</taxon>
        <taxon>Pseudomonadati</taxon>
        <taxon>Pseudomonadota</taxon>
        <taxon>Alphaproteobacteria</taxon>
        <taxon>Hyphomicrobiales</taxon>
        <taxon>Aurantimonadaceae</taxon>
        <taxon>Aureimonas</taxon>
    </lineage>
</organism>
<gene>
    <name evidence="2" type="ORF">GCM10011390_20870</name>
</gene>
<dbReference type="EMBL" id="BMIQ01000003">
    <property type="protein sequence ID" value="GGE01859.1"/>
    <property type="molecule type" value="Genomic_DNA"/>
</dbReference>
<dbReference type="Proteomes" id="UP000644699">
    <property type="component" value="Unassembled WGS sequence"/>
</dbReference>
<evidence type="ECO:0000313" key="3">
    <source>
        <dbReference type="Proteomes" id="UP000644699"/>
    </source>
</evidence>
<dbReference type="AlphaFoldDB" id="A0A916ZL56"/>
<dbReference type="RefSeq" id="WP_188908224.1">
    <property type="nucleotide sequence ID" value="NZ_BMIQ01000003.1"/>
</dbReference>
<name>A0A916ZL56_9HYPH</name>
<keyword evidence="1" id="KW-0812">Transmembrane</keyword>
<proteinExistence type="predicted"/>
<keyword evidence="3" id="KW-1185">Reference proteome</keyword>
<comment type="caution">
    <text evidence="2">The sequence shown here is derived from an EMBL/GenBank/DDBJ whole genome shotgun (WGS) entry which is preliminary data.</text>
</comment>